<dbReference type="GO" id="GO:0005886">
    <property type="term" value="C:plasma membrane"/>
    <property type="evidence" value="ECO:0007669"/>
    <property type="project" value="TreeGrafter"/>
</dbReference>
<sequence length="457" mass="50285">MDRIRKLVAPRASYEPLRNDESNIGRREGARMTAEGDERPKTPFSWMTYSVFVLLGVAMLWAWNMFLAAAPYFRRRFHSSEWAVKHYQPFILSVSTVTNLGCVLVLAKMQKNASYPKRIAASLVLLIVVFFLLTLSTVWYKDLSVGMYFLFVMTMVFGASLATGMNQNGVFAYVSGFGRPEYTQGIMAGQGVAGVLPCIVQILSVLAVPERGDTGSSLAQLKESSKSAFAYFMTATVISALALGAFLHLAKRTSGSWAKALDDGVADHEETATTRKTFGLWSLFKKVQWLALAVYLCFTVTMVFPVFTAEIESVQDPSSRSRLFEPAIFIPLAFLFWNMGDLLGRLSVLVPQLADLTRYPRALFALAVLRLVFIPLYLLCNIRGRGPVGIGNSDFFYLFVVQLGFGLTNGFLSSSCMMGAGRYVTVDEREAAGGFMSMMLVAGLTTGSLLSFLVAGA</sequence>
<evidence type="ECO:0000256" key="6">
    <source>
        <dbReference type="ARBA" id="ARBA00023136"/>
    </source>
</evidence>
<evidence type="ECO:0000256" key="8">
    <source>
        <dbReference type="SAM" id="Phobius"/>
    </source>
</evidence>
<dbReference type="RefSeq" id="XP_013329173.1">
    <property type="nucleotide sequence ID" value="XM_013473719.1"/>
</dbReference>
<dbReference type="EMBL" id="LASV01000136">
    <property type="protein sequence ID" value="KKA22561.1"/>
    <property type="molecule type" value="Genomic_DNA"/>
</dbReference>
<evidence type="ECO:0000256" key="7">
    <source>
        <dbReference type="SAM" id="MobiDB-lite"/>
    </source>
</evidence>
<dbReference type="SUPFAM" id="SSF103473">
    <property type="entry name" value="MFS general substrate transporter"/>
    <property type="match status" value="1"/>
</dbReference>
<feature type="transmembrane region" description="Helical" evidence="8">
    <location>
        <begin position="186"/>
        <end position="208"/>
    </location>
</feature>
<comment type="caution">
    <text evidence="9">The sequence shown here is derived from an EMBL/GenBank/DDBJ whole genome shotgun (WGS) entry which is preliminary data.</text>
</comment>
<dbReference type="PIRSF" id="PIRSF016379">
    <property type="entry name" value="ENT"/>
    <property type="match status" value="1"/>
</dbReference>
<dbReference type="Proteomes" id="UP000053958">
    <property type="component" value="Unassembled WGS sequence"/>
</dbReference>
<feature type="transmembrane region" description="Helical" evidence="8">
    <location>
        <begin position="119"/>
        <end position="140"/>
    </location>
</feature>
<keyword evidence="5 8" id="KW-1133">Transmembrane helix</keyword>
<dbReference type="PANTHER" id="PTHR10332">
    <property type="entry name" value="EQUILIBRATIVE NUCLEOSIDE TRANSPORTER"/>
    <property type="match status" value="1"/>
</dbReference>
<dbReference type="AlphaFoldDB" id="A0A0F4YXI6"/>
<accession>A0A0F4YXI6</accession>
<dbReference type="GO" id="GO:0015205">
    <property type="term" value="F:nucleobase transmembrane transporter activity"/>
    <property type="evidence" value="ECO:0007669"/>
    <property type="project" value="TreeGrafter"/>
</dbReference>
<proteinExistence type="inferred from homology"/>
<dbReference type="GeneID" id="25315758"/>
<dbReference type="STRING" id="1408163.A0A0F4YXI6"/>
<keyword evidence="6 8" id="KW-0472">Membrane</keyword>
<feature type="transmembrane region" description="Helical" evidence="8">
    <location>
        <begin position="396"/>
        <end position="420"/>
    </location>
</feature>
<dbReference type="InterPro" id="IPR002259">
    <property type="entry name" value="Eqnu_transpt"/>
</dbReference>
<evidence type="ECO:0000313" key="9">
    <source>
        <dbReference type="EMBL" id="KKA22561.1"/>
    </source>
</evidence>
<gene>
    <name evidence="9" type="ORF">T310_3408</name>
</gene>
<organism evidence="9 10">
    <name type="scientific">Rasamsonia emersonii (strain ATCC 16479 / CBS 393.64 / IMI 116815)</name>
    <dbReference type="NCBI Taxonomy" id="1408163"/>
    <lineage>
        <taxon>Eukaryota</taxon>
        <taxon>Fungi</taxon>
        <taxon>Dikarya</taxon>
        <taxon>Ascomycota</taxon>
        <taxon>Pezizomycotina</taxon>
        <taxon>Eurotiomycetes</taxon>
        <taxon>Eurotiomycetidae</taxon>
        <taxon>Eurotiales</taxon>
        <taxon>Trichocomaceae</taxon>
        <taxon>Rasamsonia</taxon>
    </lineage>
</organism>
<dbReference type="Pfam" id="PF01733">
    <property type="entry name" value="Nucleoside_tran"/>
    <property type="match status" value="2"/>
</dbReference>
<evidence type="ECO:0000256" key="2">
    <source>
        <dbReference type="ARBA" id="ARBA00007965"/>
    </source>
</evidence>
<keyword evidence="10" id="KW-1185">Reference proteome</keyword>
<feature type="transmembrane region" description="Helical" evidence="8">
    <location>
        <begin position="228"/>
        <end position="249"/>
    </location>
</feature>
<feature type="region of interest" description="Disordered" evidence="7">
    <location>
        <begin position="18"/>
        <end position="38"/>
    </location>
</feature>
<feature type="transmembrane region" description="Helical" evidence="8">
    <location>
        <begin position="362"/>
        <end position="384"/>
    </location>
</feature>
<comment type="similarity">
    <text evidence="2">Belongs to the SLC29A/ENT transporter (TC 2.A.57) family.</text>
</comment>
<evidence type="ECO:0008006" key="11">
    <source>
        <dbReference type="Google" id="ProtNLM"/>
    </source>
</evidence>
<keyword evidence="3" id="KW-0813">Transport</keyword>
<evidence type="ECO:0000256" key="4">
    <source>
        <dbReference type="ARBA" id="ARBA00022692"/>
    </source>
</evidence>
<name>A0A0F4YXI6_RASE3</name>
<dbReference type="GO" id="GO:0000329">
    <property type="term" value="C:fungal-type vacuole membrane"/>
    <property type="evidence" value="ECO:0007669"/>
    <property type="project" value="TreeGrafter"/>
</dbReference>
<evidence type="ECO:0000256" key="5">
    <source>
        <dbReference type="ARBA" id="ARBA00022989"/>
    </source>
</evidence>
<feature type="transmembrane region" description="Helical" evidence="8">
    <location>
        <begin position="432"/>
        <end position="455"/>
    </location>
</feature>
<keyword evidence="4 8" id="KW-0812">Transmembrane</keyword>
<dbReference type="InterPro" id="IPR036259">
    <property type="entry name" value="MFS_trans_sf"/>
</dbReference>
<evidence type="ECO:0000313" key="10">
    <source>
        <dbReference type="Proteomes" id="UP000053958"/>
    </source>
</evidence>
<dbReference type="PANTHER" id="PTHR10332:SF88">
    <property type="entry name" value="EQUILIBRATIVE NUCLEOSIDE TRANSPORTER 1, ISOFORM A"/>
    <property type="match status" value="1"/>
</dbReference>
<dbReference type="PRINTS" id="PR01130">
    <property type="entry name" value="DERENTRNSPRT"/>
</dbReference>
<reference evidence="9 10" key="1">
    <citation type="submission" date="2015-04" db="EMBL/GenBank/DDBJ databases">
        <authorList>
            <person name="Heijne W.H."/>
            <person name="Fedorova N.D."/>
            <person name="Nierman W.C."/>
            <person name="Vollebregt A.W."/>
            <person name="Zhao Z."/>
            <person name="Wu L."/>
            <person name="Kumar M."/>
            <person name="Stam H."/>
            <person name="van den Berg M.A."/>
            <person name="Pel H.J."/>
        </authorList>
    </citation>
    <scope>NUCLEOTIDE SEQUENCE [LARGE SCALE GENOMIC DNA]</scope>
    <source>
        <strain evidence="9 10">CBS 393.64</strain>
    </source>
</reference>
<dbReference type="OrthoDB" id="46396at2759"/>
<feature type="transmembrane region" description="Helical" evidence="8">
    <location>
        <begin position="289"/>
        <end position="308"/>
    </location>
</feature>
<feature type="transmembrane region" description="Helical" evidence="8">
    <location>
        <begin position="49"/>
        <end position="70"/>
    </location>
</feature>
<evidence type="ECO:0000256" key="1">
    <source>
        <dbReference type="ARBA" id="ARBA00004141"/>
    </source>
</evidence>
<dbReference type="GO" id="GO:0034257">
    <property type="term" value="F:nicotinamide riboside transmembrane transporter activity"/>
    <property type="evidence" value="ECO:0007669"/>
    <property type="project" value="TreeGrafter"/>
</dbReference>
<protein>
    <recommendedName>
        <fullName evidence="11">Nucleoside transporter family</fullName>
    </recommendedName>
</protein>
<feature type="transmembrane region" description="Helical" evidence="8">
    <location>
        <begin position="90"/>
        <end position="107"/>
    </location>
</feature>
<evidence type="ECO:0000256" key="3">
    <source>
        <dbReference type="ARBA" id="ARBA00022448"/>
    </source>
</evidence>
<feature type="transmembrane region" description="Helical" evidence="8">
    <location>
        <begin position="328"/>
        <end position="350"/>
    </location>
</feature>
<feature type="transmembrane region" description="Helical" evidence="8">
    <location>
        <begin position="146"/>
        <end position="165"/>
    </location>
</feature>
<comment type="subcellular location">
    <subcellularLocation>
        <location evidence="1">Membrane</location>
        <topology evidence="1">Multi-pass membrane protein</topology>
    </subcellularLocation>
</comment>